<reference evidence="1 2" key="1">
    <citation type="journal article" date="2013" name="Genome Biol.">
        <title>The genome sequence of the most widely cultivated cacao type and its use to identify candidate genes regulating pod color.</title>
        <authorList>
            <person name="Motamayor J.C."/>
            <person name="Mockaitis K."/>
            <person name="Schmutz J."/>
            <person name="Haiminen N."/>
            <person name="Iii D.L."/>
            <person name="Cornejo O."/>
            <person name="Findley S.D."/>
            <person name="Zheng P."/>
            <person name="Utro F."/>
            <person name="Royaert S."/>
            <person name="Saski C."/>
            <person name="Jenkins J."/>
            <person name="Podicheti R."/>
            <person name="Zhao M."/>
            <person name="Scheffler B.E."/>
            <person name="Stack J.C."/>
            <person name="Feltus F.A."/>
            <person name="Mustiga G.M."/>
            <person name="Amores F."/>
            <person name="Phillips W."/>
            <person name="Marelli J.P."/>
            <person name="May G.D."/>
            <person name="Shapiro H."/>
            <person name="Ma J."/>
            <person name="Bustamante C.D."/>
            <person name="Schnell R.J."/>
            <person name="Main D."/>
            <person name="Gilbert D."/>
            <person name="Parida L."/>
            <person name="Kuhn D.N."/>
        </authorList>
    </citation>
    <scope>NUCLEOTIDE SEQUENCE [LARGE SCALE GENOMIC DNA]</scope>
    <source>
        <strain evidence="2">cv. Matina 1-6</strain>
    </source>
</reference>
<accession>A0A061DLY4</accession>
<evidence type="ECO:0000313" key="1">
    <source>
        <dbReference type="EMBL" id="EOX93665.1"/>
    </source>
</evidence>
<dbReference type="Gramene" id="EOX93665">
    <property type="protein sequence ID" value="EOX93665"/>
    <property type="gene ID" value="TCM_002551"/>
</dbReference>
<dbReference type="EMBL" id="CM001879">
    <property type="protein sequence ID" value="EOX93665.1"/>
    <property type="molecule type" value="Genomic_DNA"/>
</dbReference>
<dbReference type="Proteomes" id="UP000026915">
    <property type="component" value="Chromosome 1"/>
</dbReference>
<gene>
    <name evidence="1" type="ORF">TCM_002551</name>
</gene>
<protein>
    <submittedName>
        <fullName evidence="1">Uncharacterized protein</fullName>
    </submittedName>
</protein>
<name>A0A061DLY4_THECC</name>
<evidence type="ECO:0000313" key="2">
    <source>
        <dbReference type="Proteomes" id="UP000026915"/>
    </source>
</evidence>
<keyword evidence="2" id="KW-1185">Reference proteome</keyword>
<sequence>MVLKVLVTRVIKEHHILLDIKLLRKEHKLYRLASLTEKAIMGNVTSHRNAIHFFVSPHFASNLGIEHSKMEQGFLVTTPLREKFVVEYGYLACMI</sequence>
<organism evidence="1 2">
    <name type="scientific">Theobroma cacao</name>
    <name type="common">Cacao</name>
    <name type="synonym">Cocoa</name>
    <dbReference type="NCBI Taxonomy" id="3641"/>
    <lineage>
        <taxon>Eukaryota</taxon>
        <taxon>Viridiplantae</taxon>
        <taxon>Streptophyta</taxon>
        <taxon>Embryophyta</taxon>
        <taxon>Tracheophyta</taxon>
        <taxon>Spermatophyta</taxon>
        <taxon>Magnoliopsida</taxon>
        <taxon>eudicotyledons</taxon>
        <taxon>Gunneridae</taxon>
        <taxon>Pentapetalae</taxon>
        <taxon>rosids</taxon>
        <taxon>malvids</taxon>
        <taxon>Malvales</taxon>
        <taxon>Malvaceae</taxon>
        <taxon>Byttnerioideae</taxon>
        <taxon>Theobroma</taxon>
    </lineage>
</organism>
<dbReference type="InParanoid" id="A0A061DLY4"/>
<dbReference type="HOGENOM" id="CLU_2376983_0_0_1"/>
<proteinExistence type="predicted"/>
<dbReference type="AlphaFoldDB" id="A0A061DLY4"/>